<evidence type="ECO:0000313" key="12">
    <source>
        <dbReference type="EMBL" id="PSR20867.1"/>
    </source>
</evidence>
<keyword evidence="10" id="KW-1133">Transmembrane helix</keyword>
<dbReference type="PANTHER" id="PTHR24421:SF10">
    <property type="entry name" value="NITRATE_NITRITE SENSOR PROTEIN NARQ"/>
    <property type="match status" value="1"/>
</dbReference>
<dbReference type="PANTHER" id="PTHR24421">
    <property type="entry name" value="NITRATE/NITRITE SENSOR PROTEIN NARX-RELATED"/>
    <property type="match status" value="1"/>
</dbReference>
<sequence length="397" mass="44114">MIVAGLRRYRRQWLMTAILVFIGVIAPRFVHDGTWLLIGYLAVYAAWVWVPEPYRTLRNTLILTALSVVGLIWACAYPGLRTLAAALILPYAAILGGRASKSNWMLGAVVLLVLIRIAMLPINVNNIISAVVGVLGIYWGVYGIRVRREAQALDRERMNELQSAYHQLQEAHQRLVETTQEVAESRAREARLETLADIHDGVGHRLTSLIIGLESLDMMLPDDPKTAAVRVPDLVKTAREALQDVRQAVQARSQDVQEFDRGALEVMIQRVNQYGQTHVEVDVPRGFNHWPAVIRMALYHVVQESLTNVLRHAQADYVTVRVTATPSMVTVNVRDNGSLASPPSLGFGLNRLRRRCEALGGDLTLSVAVPHGLDLQATLPFPQGVHRYVTDPDLLSG</sequence>
<keyword evidence="3" id="KW-0597">Phosphoprotein</keyword>
<evidence type="ECO:0000256" key="6">
    <source>
        <dbReference type="ARBA" id="ARBA00022777"/>
    </source>
</evidence>
<keyword evidence="6" id="KW-0418">Kinase</keyword>
<feature type="domain" description="Histidine kinase/HSP90-like ATPase" evidence="11">
    <location>
        <begin position="293"/>
        <end position="383"/>
    </location>
</feature>
<dbReference type="InterPro" id="IPR036890">
    <property type="entry name" value="HATPase_C_sf"/>
</dbReference>
<feature type="transmembrane region" description="Helical" evidence="10">
    <location>
        <begin position="104"/>
        <end position="121"/>
    </location>
</feature>
<evidence type="ECO:0000259" key="11">
    <source>
        <dbReference type="SMART" id="SM00387"/>
    </source>
</evidence>
<dbReference type="GO" id="GO:0005524">
    <property type="term" value="F:ATP binding"/>
    <property type="evidence" value="ECO:0007669"/>
    <property type="project" value="UniProtKB-KW"/>
</dbReference>
<organism evidence="12 13">
    <name type="scientific">Sulfobacillus acidophilus</name>
    <dbReference type="NCBI Taxonomy" id="53633"/>
    <lineage>
        <taxon>Bacteria</taxon>
        <taxon>Bacillati</taxon>
        <taxon>Bacillota</taxon>
        <taxon>Clostridia</taxon>
        <taxon>Eubacteriales</taxon>
        <taxon>Clostridiales Family XVII. Incertae Sedis</taxon>
        <taxon>Sulfobacillus</taxon>
    </lineage>
</organism>
<keyword evidence="7" id="KW-0067">ATP-binding</keyword>
<dbReference type="Gene3D" id="3.30.565.10">
    <property type="entry name" value="Histidine kinase-like ATPase, C-terminal domain"/>
    <property type="match status" value="1"/>
</dbReference>
<dbReference type="GO" id="GO:0046983">
    <property type="term" value="F:protein dimerization activity"/>
    <property type="evidence" value="ECO:0007669"/>
    <property type="project" value="InterPro"/>
</dbReference>
<evidence type="ECO:0000256" key="10">
    <source>
        <dbReference type="SAM" id="Phobius"/>
    </source>
</evidence>
<dbReference type="GO" id="GO:0016020">
    <property type="term" value="C:membrane"/>
    <property type="evidence" value="ECO:0007669"/>
    <property type="project" value="InterPro"/>
</dbReference>
<dbReference type="InterPro" id="IPR011712">
    <property type="entry name" value="Sig_transdc_His_kin_sub3_dim/P"/>
</dbReference>
<dbReference type="Proteomes" id="UP000241848">
    <property type="component" value="Unassembled WGS sequence"/>
</dbReference>
<feature type="transmembrane region" description="Helical" evidence="10">
    <location>
        <begin position="35"/>
        <end position="50"/>
    </location>
</feature>
<evidence type="ECO:0000256" key="3">
    <source>
        <dbReference type="ARBA" id="ARBA00022553"/>
    </source>
</evidence>
<evidence type="ECO:0000256" key="9">
    <source>
        <dbReference type="SAM" id="Coils"/>
    </source>
</evidence>
<name>A0A2T2WF47_9FIRM</name>
<dbReference type="CDD" id="cd16917">
    <property type="entry name" value="HATPase_UhpB-NarQ-NarX-like"/>
    <property type="match status" value="1"/>
</dbReference>
<evidence type="ECO:0000256" key="7">
    <source>
        <dbReference type="ARBA" id="ARBA00022840"/>
    </source>
</evidence>
<dbReference type="Gene3D" id="1.20.5.1930">
    <property type="match status" value="1"/>
</dbReference>
<accession>A0A2T2WF47</accession>
<dbReference type="InterPro" id="IPR003594">
    <property type="entry name" value="HATPase_dom"/>
</dbReference>
<dbReference type="SUPFAM" id="SSF55874">
    <property type="entry name" value="ATPase domain of HSP90 chaperone/DNA topoisomerase II/histidine kinase"/>
    <property type="match status" value="1"/>
</dbReference>
<reference evidence="12 13" key="1">
    <citation type="journal article" date="2014" name="BMC Genomics">
        <title>Comparison of environmental and isolate Sulfobacillus genomes reveals diverse carbon, sulfur, nitrogen, and hydrogen metabolisms.</title>
        <authorList>
            <person name="Justice N.B."/>
            <person name="Norman A."/>
            <person name="Brown C.T."/>
            <person name="Singh A."/>
            <person name="Thomas B.C."/>
            <person name="Banfield J.F."/>
        </authorList>
    </citation>
    <scope>NUCLEOTIDE SEQUENCE [LARGE SCALE GENOMIC DNA]</scope>
    <source>
        <strain evidence="12">AMDSBA3</strain>
    </source>
</reference>
<evidence type="ECO:0000313" key="13">
    <source>
        <dbReference type="Proteomes" id="UP000241848"/>
    </source>
</evidence>
<keyword evidence="10" id="KW-0472">Membrane</keyword>
<evidence type="ECO:0000256" key="8">
    <source>
        <dbReference type="ARBA" id="ARBA00023012"/>
    </source>
</evidence>
<dbReference type="Pfam" id="PF07730">
    <property type="entry name" value="HisKA_3"/>
    <property type="match status" value="1"/>
</dbReference>
<keyword evidence="8" id="KW-0902">Two-component regulatory system</keyword>
<dbReference type="EC" id="2.7.13.3" evidence="2"/>
<feature type="transmembrane region" description="Helical" evidence="10">
    <location>
        <begin position="12"/>
        <end position="29"/>
    </location>
</feature>
<keyword evidence="9" id="KW-0175">Coiled coil</keyword>
<dbReference type="SMART" id="SM00387">
    <property type="entry name" value="HATPase_c"/>
    <property type="match status" value="1"/>
</dbReference>
<keyword evidence="5" id="KW-0547">Nucleotide-binding</keyword>
<evidence type="ECO:0000256" key="4">
    <source>
        <dbReference type="ARBA" id="ARBA00022679"/>
    </source>
</evidence>
<dbReference type="EMBL" id="PXYV01000048">
    <property type="protein sequence ID" value="PSR20867.1"/>
    <property type="molecule type" value="Genomic_DNA"/>
</dbReference>
<evidence type="ECO:0000256" key="2">
    <source>
        <dbReference type="ARBA" id="ARBA00012438"/>
    </source>
</evidence>
<keyword evidence="10" id="KW-0812">Transmembrane</keyword>
<comment type="caution">
    <text evidence="12">The sequence shown here is derived from an EMBL/GenBank/DDBJ whole genome shotgun (WGS) entry which is preliminary data.</text>
</comment>
<feature type="transmembrane region" description="Helical" evidence="10">
    <location>
        <begin position="80"/>
        <end position="97"/>
    </location>
</feature>
<dbReference type="AlphaFoldDB" id="A0A2T2WF47"/>
<comment type="catalytic activity">
    <reaction evidence="1">
        <text>ATP + protein L-histidine = ADP + protein N-phospho-L-histidine.</text>
        <dbReference type="EC" id="2.7.13.3"/>
    </reaction>
</comment>
<protein>
    <recommendedName>
        <fullName evidence="2">histidine kinase</fullName>
        <ecNumber evidence="2">2.7.13.3</ecNumber>
    </recommendedName>
</protein>
<evidence type="ECO:0000256" key="1">
    <source>
        <dbReference type="ARBA" id="ARBA00000085"/>
    </source>
</evidence>
<evidence type="ECO:0000256" key="5">
    <source>
        <dbReference type="ARBA" id="ARBA00022741"/>
    </source>
</evidence>
<dbReference type="Pfam" id="PF02518">
    <property type="entry name" value="HATPase_c"/>
    <property type="match status" value="1"/>
</dbReference>
<gene>
    <name evidence="12" type="ORF">C7B45_12950</name>
</gene>
<feature type="transmembrane region" description="Helical" evidence="10">
    <location>
        <begin position="127"/>
        <end position="145"/>
    </location>
</feature>
<keyword evidence="4" id="KW-0808">Transferase</keyword>
<dbReference type="InterPro" id="IPR050482">
    <property type="entry name" value="Sensor_HK_TwoCompSys"/>
</dbReference>
<dbReference type="GO" id="GO:0000155">
    <property type="term" value="F:phosphorelay sensor kinase activity"/>
    <property type="evidence" value="ECO:0007669"/>
    <property type="project" value="InterPro"/>
</dbReference>
<feature type="coiled-coil region" evidence="9">
    <location>
        <begin position="158"/>
        <end position="188"/>
    </location>
</feature>
<proteinExistence type="predicted"/>